<reference evidence="2" key="5">
    <citation type="journal article" date="2021" name="G3 (Bethesda)">
        <title>Aegilops tauschii genome assembly Aet v5.0 features greater sequence contiguity and improved annotation.</title>
        <authorList>
            <person name="Wang L."/>
            <person name="Zhu T."/>
            <person name="Rodriguez J.C."/>
            <person name="Deal K.R."/>
            <person name="Dubcovsky J."/>
            <person name="McGuire P.E."/>
            <person name="Lux T."/>
            <person name="Spannagl M."/>
            <person name="Mayer K.F.X."/>
            <person name="Baldrich P."/>
            <person name="Meyers B.C."/>
            <person name="Huo N."/>
            <person name="Gu Y.Q."/>
            <person name="Zhou H."/>
            <person name="Devos K.M."/>
            <person name="Bennetzen J.L."/>
            <person name="Unver T."/>
            <person name="Budak H."/>
            <person name="Gulick P.J."/>
            <person name="Galiba G."/>
            <person name="Kalapos B."/>
            <person name="Nelson D.R."/>
            <person name="Li P."/>
            <person name="You F.M."/>
            <person name="Luo M.C."/>
            <person name="Dvorak J."/>
        </authorList>
    </citation>
    <scope>NUCLEOTIDE SEQUENCE [LARGE SCALE GENOMIC DNA]</scope>
    <source>
        <strain evidence="2">cv. AL8/78</strain>
    </source>
</reference>
<dbReference type="EnsemblPlants" id="AET2Gv20560200.9">
    <property type="protein sequence ID" value="AET2Gv20560200.9"/>
    <property type="gene ID" value="AET2Gv20560200"/>
</dbReference>
<reference evidence="3" key="2">
    <citation type="journal article" date="2017" name="Nat. Plants">
        <title>The Aegilops tauschii genome reveals multiple impacts of transposons.</title>
        <authorList>
            <person name="Zhao G."/>
            <person name="Zou C."/>
            <person name="Li K."/>
            <person name="Wang K."/>
            <person name="Li T."/>
            <person name="Gao L."/>
            <person name="Zhang X."/>
            <person name="Wang H."/>
            <person name="Yang Z."/>
            <person name="Liu X."/>
            <person name="Jiang W."/>
            <person name="Mao L."/>
            <person name="Kong X."/>
            <person name="Jiao Y."/>
            <person name="Jia J."/>
        </authorList>
    </citation>
    <scope>NUCLEOTIDE SEQUENCE [LARGE SCALE GENOMIC DNA]</scope>
    <source>
        <strain evidence="3">cv. AL8/78</strain>
    </source>
</reference>
<reference evidence="3" key="1">
    <citation type="journal article" date="2014" name="Science">
        <title>Ancient hybridizations among the ancestral genomes of bread wheat.</title>
        <authorList>
            <consortium name="International Wheat Genome Sequencing Consortium,"/>
            <person name="Marcussen T."/>
            <person name="Sandve S.R."/>
            <person name="Heier L."/>
            <person name="Spannagl M."/>
            <person name="Pfeifer M."/>
            <person name="Jakobsen K.S."/>
            <person name="Wulff B.B."/>
            <person name="Steuernagel B."/>
            <person name="Mayer K.F."/>
            <person name="Olsen O.A."/>
        </authorList>
    </citation>
    <scope>NUCLEOTIDE SEQUENCE [LARGE SCALE GENOMIC DNA]</scope>
    <source>
        <strain evidence="3">cv. AL8/78</strain>
    </source>
</reference>
<evidence type="ECO:0000313" key="2">
    <source>
        <dbReference type="EnsemblPlants" id="AET2Gv20560200.9"/>
    </source>
</evidence>
<keyword evidence="3" id="KW-1185">Reference proteome</keyword>
<evidence type="ECO:0000256" key="1">
    <source>
        <dbReference type="SAM" id="MobiDB-lite"/>
    </source>
</evidence>
<reference evidence="2" key="3">
    <citation type="journal article" date="2017" name="Nature">
        <title>Genome sequence of the progenitor of the wheat D genome Aegilops tauschii.</title>
        <authorList>
            <person name="Luo M.C."/>
            <person name="Gu Y.Q."/>
            <person name="Puiu D."/>
            <person name="Wang H."/>
            <person name="Twardziok S.O."/>
            <person name="Deal K.R."/>
            <person name="Huo N."/>
            <person name="Zhu T."/>
            <person name="Wang L."/>
            <person name="Wang Y."/>
            <person name="McGuire P.E."/>
            <person name="Liu S."/>
            <person name="Long H."/>
            <person name="Ramasamy R.K."/>
            <person name="Rodriguez J.C."/>
            <person name="Van S.L."/>
            <person name="Yuan L."/>
            <person name="Wang Z."/>
            <person name="Xia Z."/>
            <person name="Xiao L."/>
            <person name="Anderson O.D."/>
            <person name="Ouyang S."/>
            <person name="Liang Y."/>
            <person name="Zimin A.V."/>
            <person name="Pertea G."/>
            <person name="Qi P."/>
            <person name="Bennetzen J.L."/>
            <person name="Dai X."/>
            <person name="Dawson M.W."/>
            <person name="Muller H.G."/>
            <person name="Kugler K."/>
            <person name="Rivarola-Duarte L."/>
            <person name="Spannagl M."/>
            <person name="Mayer K.F.X."/>
            <person name="Lu F.H."/>
            <person name="Bevan M.W."/>
            <person name="Leroy P."/>
            <person name="Li P."/>
            <person name="You F.M."/>
            <person name="Sun Q."/>
            <person name="Liu Z."/>
            <person name="Lyons E."/>
            <person name="Wicker T."/>
            <person name="Salzberg S.L."/>
            <person name="Devos K.M."/>
            <person name="Dvorak J."/>
        </authorList>
    </citation>
    <scope>NUCLEOTIDE SEQUENCE [LARGE SCALE GENOMIC DNA]</scope>
    <source>
        <strain evidence="2">cv. AL8/78</strain>
    </source>
</reference>
<dbReference type="AlphaFoldDB" id="A0A453BM54"/>
<accession>A0A453BM54</accession>
<proteinExistence type="predicted"/>
<reference evidence="2" key="4">
    <citation type="submission" date="2019-03" db="UniProtKB">
        <authorList>
            <consortium name="EnsemblPlants"/>
        </authorList>
    </citation>
    <scope>IDENTIFICATION</scope>
</reference>
<feature type="compositionally biased region" description="Basic and acidic residues" evidence="1">
    <location>
        <begin position="1"/>
        <end position="19"/>
    </location>
</feature>
<sequence length="42" mass="5076">EMMRLAQEQMRRMSPDDLARMQQQVSAPDPYTYVRPCRFDLN</sequence>
<feature type="region of interest" description="Disordered" evidence="1">
    <location>
        <begin position="1"/>
        <end position="27"/>
    </location>
</feature>
<organism evidence="2 3">
    <name type="scientific">Aegilops tauschii subsp. strangulata</name>
    <name type="common">Goatgrass</name>
    <dbReference type="NCBI Taxonomy" id="200361"/>
    <lineage>
        <taxon>Eukaryota</taxon>
        <taxon>Viridiplantae</taxon>
        <taxon>Streptophyta</taxon>
        <taxon>Embryophyta</taxon>
        <taxon>Tracheophyta</taxon>
        <taxon>Spermatophyta</taxon>
        <taxon>Magnoliopsida</taxon>
        <taxon>Liliopsida</taxon>
        <taxon>Poales</taxon>
        <taxon>Poaceae</taxon>
        <taxon>BOP clade</taxon>
        <taxon>Pooideae</taxon>
        <taxon>Triticodae</taxon>
        <taxon>Triticeae</taxon>
        <taxon>Triticinae</taxon>
        <taxon>Aegilops</taxon>
    </lineage>
</organism>
<dbReference type="Gramene" id="AET2Gv20560200.9">
    <property type="protein sequence ID" value="AET2Gv20560200.9"/>
    <property type="gene ID" value="AET2Gv20560200"/>
</dbReference>
<name>A0A453BM54_AEGTS</name>
<dbReference type="Proteomes" id="UP000015105">
    <property type="component" value="Chromosome 2D"/>
</dbReference>
<protein>
    <submittedName>
        <fullName evidence="2">Uncharacterized protein</fullName>
    </submittedName>
</protein>
<evidence type="ECO:0000313" key="3">
    <source>
        <dbReference type="Proteomes" id="UP000015105"/>
    </source>
</evidence>